<feature type="domain" description="Glycosyltransferase 2-like" evidence="9">
    <location>
        <begin position="11"/>
        <end position="144"/>
    </location>
</feature>
<protein>
    <submittedName>
        <fullName evidence="11">Glycosyltransferase family 2 protein</fullName>
    </submittedName>
</protein>
<dbReference type="CDD" id="cd06442">
    <property type="entry name" value="DPM1_like"/>
    <property type="match status" value="1"/>
</dbReference>
<comment type="caution">
    <text evidence="11">The sequence shown here is derived from an EMBL/GenBank/DDBJ whole genome shotgun (WGS) entry which is preliminary data.</text>
</comment>
<evidence type="ECO:0000256" key="6">
    <source>
        <dbReference type="ARBA" id="ARBA00022989"/>
    </source>
</evidence>
<dbReference type="PANTHER" id="PTHR43398">
    <property type="entry name" value="DOLICHOL-PHOSPHATE MANNOSYLTRANSFERASE SUBUNIT 1"/>
    <property type="match status" value="1"/>
</dbReference>
<gene>
    <name evidence="11" type="ORF">VB739_09270</name>
</gene>
<evidence type="ECO:0000313" key="12">
    <source>
        <dbReference type="Proteomes" id="UP001302329"/>
    </source>
</evidence>
<dbReference type="InterPro" id="IPR007267">
    <property type="entry name" value="GtrA_DPMS_TM"/>
</dbReference>
<keyword evidence="6 8" id="KW-1133">Transmembrane helix</keyword>
<keyword evidence="12" id="KW-1185">Reference proteome</keyword>
<evidence type="ECO:0000256" key="2">
    <source>
        <dbReference type="ARBA" id="ARBA00006739"/>
    </source>
</evidence>
<evidence type="ECO:0000259" key="10">
    <source>
        <dbReference type="Pfam" id="PF04138"/>
    </source>
</evidence>
<keyword evidence="7 8" id="KW-0472">Membrane</keyword>
<dbReference type="InterPro" id="IPR001173">
    <property type="entry name" value="Glyco_trans_2-like"/>
</dbReference>
<dbReference type="Gene3D" id="3.90.550.10">
    <property type="entry name" value="Spore Coat Polysaccharide Biosynthesis Protein SpsA, Chain A"/>
    <property type="match status" value="1"/>
</dbReference>
<evidence type="ECO:0000256" key="8">
    <source>
        <dbReference type="SAM" id="Phobius"/>
    </source>
</evidence>
<sequence>MTDAGQLMRLSVVLPTFNECDNVEPMVNALLSLGDQYDLELLFVDDDSNDGTSEKVRHLAHHHDSVRLIRRVGRFGLSSAIKEGILDATGDVVVVMDSDGQHEPAAVAQAVSALLASGSDLMIGSRFHHQASIQGLSEQRERNSTWANAVARFSLPRYRHLTDYMSGFFALRPERCLPFVRQVDVNGFKFLYELLAISHGHLAVAEVPLRFQPRTAGESKLNLAVIWDLGVSILHTLLLRMVPRRAVSFALVGATGIGIHLLVFAVMQQAVGLSFEQAQVVAVVCAGCSNYLINNVLTFRSQQLSGMALVFGLVRFLLVTSLGMAANVGVSSAFFRQVSPQPLLALLAGIAVDFVWKYAASSRFVWNSP</sequence>
<dbReference type="Proteomes" id="UP001302329">
    <property type="component" value="Unassembled WGS sequence"/>
</dbReference>
<proteinExistence type="inferred from homology"/>
<dbReference type="RefSeq" id="WP_323356787.1">
    <property type="nucleotide sequence ID" value="NZ_JAYGHY010000026.1"/>
</dbReference>
<evidence type="ECO:0000256" key="7">
    <source>
        <dbReference type="ARBA" id="ARBA00023136"/>
    </source>
</evidence>
<feature type="transmembrane region" description="Helical" evidence="8">
    <location>
        <begin position="342"/>
        <end position="360"/>
    </location>
</feature>
<feature type="transmembrane region" description="Helical" evidence="8">
    <location>
        <begin position="278"/>
        <end position="297"/>
    </location>
</feature>
<dbReference type="InterPro" id="IPR029044">
    <property type="entry name" value="Nucleotide-diphossugar_trans"/>
</dbReference>
<keyword evidence="3" id="KW-0328">Glycosyltransferase</keyword>
<accession>A0ABU5SW47</accession>
<evidence type="ECO:0000313" key="11">
    <source>
        <dbReference type="EMBL" id="MEA5442740.1"/>
    </source>
</evidence>
<dbReference type="PANTHER" id="PTHR43398:SF1">
    <property type="entry name" value="DOLICHOL-PHOSPHATE MANNOSYLTRANSFERASE SUBUNIT 1"/>
    <property type="match status" value="1"/>
</dbReference>
<organism evidence="11 12">
    <name type="scientific">Cyanobium gracile UHCC 0281</name>
    <dbReference type="NCBI Taxonomy" id="3110309"/>
    <lineage>
        <taxon>Bacteria</taxon>
        <taxon>Bacillati</taxon>
        <taxon>Cyanobacteriota</taxon>
        <taxon>Cyanophyceae</taxon>
        <taxon>Synechococcales</taxon>
        <taxon>Prochlorococcaceae</taxon>
        <taxon>Cyanobium</taxon>
    </lineage>
</organism>
<evidence type="ECO:0000259" key="9">
    <source>
        <dbReference type="Pfam" id="PF00535"/>
    </source>
</evidence>
<comment type="similarity">
    <text evidence="2">Belongs to the glycosyltransferase 2 family.</text>
</comment>
<comment type="subcellular location">
    <subcellularLocation>
        <location evidence="1">Membrane</location>
        <topology evidence="1">Multi-pass membrane protein</topology>
    </subcellularLocation>
</comment>
<dbReference type="InterPro" id="IPR039528">
    <property type="entry name" value="DPM1-like"/>
</dbReference>
<evidence type="ECO:0000256" key="5">
    <source>
        <dbReference type="ARBA" id="ARBA00022692"/>
    </source>
</evidence>
<dbReference type="EMBL" id="JAYGHY010000026">
    <property type="protein sequence ID" value="MEA5442740.1"/>
    <property type="molecule type" value="Genomic_DNA"/>
</dbReference>
<keyword evidence="5 8" id="KW-0812">Transmembrane</keyword>
<reference evidence="11 12" key="1">
    <citation type="submission" date="2023-12" db="EMBL/GenBank/DDBJ databases">
        <title>Baltic Sea Cyanobacteria.</title>
        <authorList>
            <person name="Delbaje E."/>
            <person name="Fewer D.P."/>
            <person name="Shishido T.K."/>
        </authorList>
    </citation>
    <scope>NUCLEOTIDE SEQUENCE [LARGE SCALE GENOMIC DNA]</scope>
    <source>
        <strain evidence="11 12">UHCC 0281</strain>
    </source>
</reference>
<dbReference type="SUPFAM" id="SSF53448">
    <property type="entry name" value="Nucleotide-diphospho-sugar transferases"/>
    <property type="match status" value="1"/>
</dbReference>
<evidence type="ECO:0000256" key="4">
    <source>
        <dbReference type="ARBA" id="ARBA00022679"/>
    </source>
</evidence>
<evidence type="ECO:0000256" key="3">
    <source>
        <dbReference type="ARBA" id="ARBA00022676"/>
    </source>
</evidence>
<keyword evidence="4" id="KW-0808">Transferase</keyword>
<feature type="transmembrane region" description="Helical" evidence="8">
    <location>
        <begin position="246"/>
        <end position="266"/>
    </location>
</feature>
<dbReference type="Pfam" id="PF00535">
    <property type="entry name" value="Glycos_transf_2"/>
    <property type="match status" value="1"/>
</dbReference>
<evidence type="ECO:0000256" key="1">
    <source>
        <dbReference type="ARBA" id="ARBA00004141"/>
    </source>
</evidence>
<feature type="domain" description="GtrA/DPMS transmembrane" evidence="10">
    <location>
        <begin position="249"/>
        <end position="366"/>
    </location>
</feature>
<feature type="transmembrane region" description="Helical" evidence="8">
    <location>
        <begin position="309"/>
        <end position="330"/>
    </location>
</feature>
<name>A0ABU5SW47_9CYAN</name>
<dbReference type="Pfam" id="PF04138">
    <property type="entry name" value="GtrA_DPMS_TM"/>
    <property type="match status" value="1"/>
</dbReference>